<sequence length="174" mass="18814">MGTPAPSRDGDTVGRDDTGKGPLFRVRRRRWQYMVARVVAAAGFVVAALLLLATAGRDDTETGFVIAAAAFLVVCALIVVLTVGLARSVVEAYPDHLRVRAGFGQWRTVSASDIATIETEASRWSGFNARDAQRRKLFAAFSVYAGFRELCIWLEQQAPAPWAAYLAPAGPTGR</sequence>
<dbReference type="Proteomes" id="UP001318300">
    <property type="component" value="Unassembled WGS sequence"/>
</dbReference>
<keyword evidence="2" id="KW-1133">Transmembrane helix</keyword>
<evidence type="ECO:0000313" key="4">
    <source>
        <dbReference type="Proteomes" id="UP001318300"/>
    </source>
</evidence>
<keyword evidence="4" id="KW-1185">Reference proteome</keyword>
<dbReference type="EMBL" id="JAAOYO010000002">
    <property type="protein sequence ID" value="NII40688.1"/>
    <property type="molecule type" value="Genomic_DNA"/>
</dbReference>
<accession>A0ABX0T6X6</accession>
<name>A0ABX0T6X6_9MICO</name>
<feature type="region of interest" description="Disordered" evidence="1">
    <location>
        <begin position="1"/>
        <end position="20"/>
    </location>
</feature>
<comment type="caution">
    <text evidence="3">The sequence shown here is derived from an EMBL/GenBank/DDBJ whole genome shotgun (WGS) entry which is preliminary data.</text>
</comment>
<feature type="transmembrane region" description="Helical" evidence="2">
    <location>
        <begin position="65"/>
        <end position="90"/>
    </location>
</feature>
<feature type="compositionally biased region" description="Basic and acidic residues" evidence="1">
    <location>
        <begin position="8"/>
        <end position="19"/>
    </location>
</feature>
<reference evidence="3 4" key="1">
    <citation type="submission" date="2020-03" db="EMBL/GenBank/DDBJ databases">
        <title>Above-ground endophytic microbial communities from plants in different locations in the United States.</title>
        <authorList>
            <person name="Frank C."/>
        </authorList>
    </citation>
    <scope>NUCLEOTIDE SEQUENCE [LARGE SCALE GENOMIC DNA]</scope>
    <source>
        <strain evidence="3 4">WW7</strain>
    </source>
</reference>
<gene>
    <name evidence="3" type="ORF">E9228_001324</name>
</gene>
<proteinExistence type="predicted"/>
<protein>
    <submittedName>
        <fullName evidence="3">Uncharacterized protein</fullName>
    </submittedName>
</protein>
<evidence type="ECO:0000256" key="1">
    <source>
        <dbReference type="SAM" id="MobiDB-lite"/>
    </source>
</evidence>
<keyword evidence="2" id="KW-0812">Transmembrane</keyword>
<feature type="transmembrane region" description="Helical" evidence="2">
    <location>
        <begin position="34"/>
        <end position="53"/>
    </location>
</feature>
<dbReference type="RefSeq" id="WP_166779779.1">
    <property type="nucleotide sequence ID" value="NZ_JAAOYO010000002.1"/>
</dbReference>
<organism evidence="3 4">
    <name type="scientific">Curtobacterium salicis</name>
    <dbReference type="NCBI Taxonomy" id="1779862"/>
    <lineage>
        <taxon>Bacteria</taxon>
        <taxon>Bacillati</taxon>
        <taxon>Actinomycetota</taxon>
        <taxon>Actinomycetes</taxon>
        <taxon>Micrococcales</taxon>
        <taxon>Microbacteriaceae</taxon>
        <taxon>Curtobacterium</taxon>
    </lineage>
</organism>
<keyword evidence="2" id="KW-0472">Membrane</keyword>
<evidence type="ECO:0000256" key="2">
    <source>
        <dbReference type="SAM" id="Phobius"/>
    </source>
</evidence>
<evidence type="ECO:0000313" key="3">
    <source>
        <dbReference type="EMBL" id="NII40688.1"/>
    </source>
</evidence>